<dbReference type="EMBL" id="CAJNIZ010048206">
    <property type="protein sequence ID" value="CAE7784574.1"/>
    <property type="molecule type" value="Genomic_DNA"/>
</dbReference>
<evidence type="ECO:0000313" key="8">
    <source>
        <dbReference type="Proteomes" id="UP000649617"/>
    </source>
</evidence>
<dbReference type="GO" id="GO:0016020">
    <property type="term" value="C:membrane"/>
    <property type="evidence" value="ECO:0007669"/>
    <property type="project" value="UniProtKB-SubCell"/>
</dbReference>
<proteinExistence type="predicted"/>
<feature type="domain" description="Amino acid transporter transmembrane" evidence="6">
    <location>
        <begin position="2"/>
        <end position="175"/>
    </location>
</feature>
<feature type="transmembrane region" description="Helical" evidence="5">
    <location>
        <begin position="224"/>
        <end position="247"/>
    </location>
</feature>
<feature type="transmembrane region" description="Helical" evidence="5">
    <location>
        <begin position="66"/>
        <end position="83"/>
    </location>
</feature>
<evidence type="ECO:0000313" key="7">
    <source>
        <dbReference type="EMBL" id="CAE7784574.1"/>
    </source>
</evidence>
<evidence type="ECO:0000256" key="2">
    <source>
        <dbReference type="ARBA" id="ARBA00022692"/>
    </source>
</evidence>
<evidence type="ECO:0000259" key="6">
    <source>
        <dbReference type="Pfam" id="PF01490"/>
    </source>
</evidence>
<dbReference type="GO" id="GO:0015179">
    <property type="term" value="F:L-amino acid transmembrane transporter activity"/>
    <property type="evidence" value="ECO:0007669"/>
    <property type="project" value="TreeGrafter"/>
</dbReference>
<evidence type="ECO:0000256" key="1">
    <source>
        <dbReference type="ARBA" id="ARBA00004141"/>
    </source>
</evidence>
<protein>
    <recommendedName>
        <fullName evidence="6">Amino acid transporter transmembrane domain-containing protein</fullName>
    </recommendedName>
</protein>
<keyword evidence="2 5" id="KW-0812">Transmembrane</keyword>
<gene>
    <name evidence="7" type="ORF">SPIL2461_LOCUS23373</name>
</gene>
<feature type="transmembrane region" description="Helical" evidence="5">
    <location>
        <begin position="103"/>
        <end position="120"/>
    </location>
</feature>
<comment type="caution">
    <text evidence="7">The sequence shown here is derived from an EMBL/GenBank/DDBJ whole genome shotgun (WGS) entry which is preliminary data.</text>
</comment>
<dbReference type="Pfam" id="PF01490">
    <property type="entry name" value="Aa_trans"/>
    <property type="match status" value="1"/>
</dbReference>
<evidence type="ECO:0000256" key="5">
    <source>
        <dbReference type="SAM" id="Phobius"/>
    </source>
</evidence>
<reference evidence="7" key="1">
    <citation type="submission" date="2021-02" db="EMBL/GenBank/DDBJ databases">
        <authorList>
            <person name="Dougan E. K."/>
            <person name="Rhodes N."/>
            <person name="Thang M."/>
            <person name="Chan C."/>
        </authorList>
    </citation>
    <scope>NUCLEOTIDE SEQUENCE</scope>
</reference>
<organism evidence="7 8">
    <name type="scientific">Symbiodinium pilosum</name>
    <name type="common">Dinoflagellate</name>
    <dbReference type="NCBI Taxonomy" id="2952"/>
    <lineage>
        <taxon>Eukaryota</taxon>
        <taxon>Sar</taxon>
        <taxon>Alveolata</taxon>
        <taxon>Dinophyceae</taxon>
        <taxon>Suessiales</taxon>
        <taxon>Symbiodiniaceae</taxon>
        <taxon>Symbiodinium</taxon>
    </lineage>
</organism>
<keyword evidence="4 5" id="KW-0472">Membrane</keyword>
<sequence>MAIVIVPLSLKTSAKDLQSKASYAVYSMLGIGVVEMICASIHGIATLTSDHPNAYVMVGKQIPQGLFDMGMAFGGVAILPYVLADMLNPRNAKKVVLKATTRIMIFYLLVAMIGYFGWADSIEKHTPLQHMMMMGFWYQNAARIISALFVVKTCTTFPLTFWPLYREFEALISLDESPGLQLQLAWAVRRQQVWKIATKVLLVTACLSHLLLSMRIKRRLMALFMGLPLNVGQFVFPACVGCLAIRLHRKILHVKSETADPGHTSEAKYLCNSLEFHSIAVHIAAALIIVLGIAWFGMTA</sequence>
<dbReference type="Proteomes" id="UP000649617">
    <property type="component" value="Unassembled WGS sequence"/>
</dbReference>
<dbReference type="OrthoDB" id="410819at2759"/>
<feature type="transmembrane region" description="Helical" evidence="5">
    <location>
        <begin position="279"/>
        <end position="298"/>
    </location>
</feature>
<dbReference type="InterPro" id="IPR013057">
    <property type="entry name" value="AA_transpt_TM"/>
</dbReference>
<evidence type="ECO:0000256" key="3">
    <source>
        <dbReference type="ARBA" id="ARBA00022989"/>
    </source>
</evidence>
<feature type="transmembrane region" description="Helical" evidence="5">
    <location>
        <begin position="141"/>
        <end position="165"/>
    </location>
</feature>
<dbReference type="AlphaFoldDB" id="A0A812YK89"/>
<keyword evidence="3 5" id="KW-1133">Transmembrane helix</keyword>
<name>A0A812YK89_SYMPI</name>
<comment type="subcellular location">
    <subcellularLocation>
        <location evidence="1">Membrane</location>
        <topology evidence="1">Multi-pass membrane protein</topology>
    </subcellularLocation>
</comment>
<feature type="transmembrane region" description="Helical" evidence="5">
    <location>
        <begin position="24"/>
        <end position="45"/>
    </location>
</feature>
<feature type="non-terminal residue" evidence="7">
    <location>
        <position position="1"/>
    </location>
</feature>
<dbReference type="PANTHER" id="PTHR22950">
    <property type="entry name" value="AMINO ACID TRANSPORTER"/>
    <property type="match status" value="1"/>
</dbReference>
<keyword evidence="8" id="KW-1185">Reference proteome</keyword>
<evidence type="ECO:0000256" key="4">
    <source>
        <dbReference type="ARBA" id="ARBA00023136"/>
    </source>
</evidence>
<accession>A0A812YK89</accession>